<evidence type="ECO:0000256" key="1">
    <source>
        <dbReference type="SAM" id="Phobius"/>
    </source>
</evidence>
<protein>
    <recommendedName>
        <fullName evidence="5">Protein PBN1</fullName>
    </recommendedName>
</protein>
<keyword evidence="4" id="KW-1185">Reference proteome</keyword>
<dbReference type="EMBL" id="NHYE01001376">
    <property type="protein sequence ID" value="PPQ96370.1"/>
    <property type="molecule type" value="Genomic_DNA"/>
</dbReference>
<keyword evidence="2" id="KW-0732">Signal</keyword>
<accession>A0A409Y025</accession>
<proteinExistence type="predicted"/>
<evidence type="ECO:0000256" key="2">
    <source>
        <dbReference type="SAM" id="SignalP"/>
    </source>
</evidence>
<feature type="chain" id="PRO_5019507086" description="Protein PBN1" evidence="2">
    <location>
        <begin position="21"/>
        <end position="237"/>
    </location>
</feature>
<keyword evidence="1" id="KW-0472">Membrane</keyword>
<reference evidence="3 4" key="1">
    <citation type="journal article" date="2018" name="Evol. Lett.">
        <title>Horizontal gene cluster transfer increased hallucinogenic mushroom diversity.</title>
        <authorList>
            <person name="Reynolds H.T."/>
            <person name="Vijayakumar V."/>
            <person name="Gluck-Thaler E."/>
            <person name="Korotkin H.B."/>
            <person name="Matheny P.B."/>
            <person name="Slot J.C."/>
        </authorList>
    </citation>
    <scope>NUCLEOTIDE SEQUENCE [LARGE SCALE GENOMIC DNA]</scope>
    <source>
        <strain evidence="3 4">SRW20</strain>
    </source>
</reference>
<evidence type="ECO:0008006" key="5">
    <source>
        <dbReference type="Google" id="ProtNLM"/>
    </source>
</evidence>
<gene>
    <name evidence="3" type="ORF">CVT26_004972</name>
</gene>
<evidence type="ECO:0000313" key="3">
    <source>
        <dbReference type="EMBL" id="PPQ96370.1"/>
    </source>
</evidence>
<organism evidence="3 4">
    <name type="scientific">Gymnopilus dilepis</name>
    <dbReference type="NCBI Taxonomy" id="231916"/>
    <lineage>
        <taxon>Eukaryota</taxon>
        <taxon>Fungi</taxon>
        <taxon>Dikarya</taxon>
        <taxon>Basidiomycota</taxon>
        <taxon>Agaricomycotina</taxon>
        <taxon>Agaricomycetes</taxon>
        <taxon>Agaricomycetidae</taxon>
        <taxon>Agaricales</taxon>
        <taxon>Agaricineae</taxon>
        <taxon>Hymenogastraceae</taxon>
        <taxon>Gymnopilus</taxon>
    </lineage>
</organism>
<evidence type="ECO:0000313" key="4">
    <source>
        <dbReference type="Proteomes" id="UP000284706"/>
    </source>
</evidence>
<dbReference type="Proteomes" id="UP000284706">
    <property type="component" value="Unassembled WGS sequence"/>
</dbReference>
<dbReference type="STRING" id="231916.A0A409Y025"/>
<dbReference type="OrthoDB" id="3360032at2759"/>
<dbReference type="AlphaFoldDB" id="A0A409Y025"/>
<keyword evidence="1" id="KW-0812">Transmembrane</keyword>
<comment type="caution">
    <text evidence="3">The sequence shown here is derived from an EMBL/GenBank/DDBJ whole genome shotgun (WGS) entry which is preliminary data.</text>
</comment>
<dbReference type="InParanoid" id="A0A409Y025"/>
<feature type="signal peptide" evidence="2">
    <location>
        <begin position="1"/>
        <end position="20"/>
    </location>
</feature>
<sequence length="237" mass="27019">MISFLQTAWALLLATVPTLANTDIVNFSASRGLSQRLPFTQDWPVLHYNQTSVELNVTSAPLGSVLPQTICPRLDKWNHGRQHLCPHEVWVVLDLDGNEWQKFNKFTLRLSWPAFHPTDFSVDIFEPRSLLTFVDQRVIGEESETRRKYARIQVVHTGVSSPKSNDDFDEIARRMVSMHLVLEPLHLDVLPASVIPVVFFIIATIIFGLPLAARANQYLRDIIRLEEIQKEPKGKTA</sequence>
<name>A0A409Y025_9AGAR</name>
<feature type="transmembrane region" description="Helical" evidence="1">
    <location>
        <begin position="194"/>
        <end position="213"/>
    </location>
</feature>
<keyword evidence="1" id="KW-1133">Transmembrane helix</keyword>